<sequence>MSLLKAFMDDTTTLCSKENETRRMLVRLDTQMNWSRKSFKTKKSRSLSIRKGKLNKDVFFKVASQDTPTTTQEPAKSLIRWYNSFLKDTKRGSEGLEQASVGLHAIEKGG</sequence>
<organism evidence="1 2">
    <name type="scientific">Plakobranchus ocellatus</name>
    <dbReference type="NCBI Taxonomy" id="259542"/>
    <lineage>
        <taxon>Eukaryota</taxon>
        <taxon>Metazoa</taxon>
        <taxon>Spiralia</taxon>
        <taxon>Lophotrochozoa</taxon>
        <taxon>Mollusca</taxon>
        <taxon>Gastropoda</taxon>
        <taxon>Heterobranchia</taxon>
        <taxon>Euthyneura</taxon>
        <taxon>Panpulmonata</taxon>
        <taxon>Sacoglossa</taxon>
        <taxon>Placobranchoidea</taxon>
        <taxon>Plakobranchidae</taxon>
        <taxon>Plakobranchus</taxon>
    </lineage>
</organism>
<proteinExistence type="predicted"/>
<comment type="caution">
    <text evidence="1">The sequence shown here is derived from an EMBL/GenBank/DDBJ whole genome shotgun (WGS) entry which is preliminary data.</text>
</comment>
<reference evidence="1 2" key="1">
    <citation type="journal article" date="2021" name="Elife">
        <title>Chloroplast acquisition without the gene transfer in kleptoplastic sea slugs, Plakobranchus ocellatus.</title>
        <authorList>
            <person name="Maeda T."/>
            <person name="Takahashi S."/>
            <person name="Yoshida T."/>
            <person name="Shimamura S."/>
            <person name="Takaki Y."/>
            <person name="Nagai Y."/>
            <person name="Toyoda A."/>
            <person name="Suzuki Y."/>
            <person name="Arimoto A."/>
            <person name="Ishii H."/>
            <person name="Satoh N."/>
            <person name="Nishiyama T."/>
            <person name="Hasebe M."/>
            <person name="Maruyama T."/>
            <person name="Minagawa J."/>
            <person name="Obokata J."/>
            <person name="Shigenobu S."/>
        </authorList>
    </citation>
    <scope>NUCLEOTIDE SEQUENCE [LARGE SCALE GENOMIC DNA]</scope>
</reference>
<evidence type="ECO:0000313" key="1">
    <source>
        <dbReference type="EMBL" id="GFN83951.1"/>
    </source>
</evidence>
<accession>A0AAV3YNF8</accession>
<keyword evidence="1" id="KW-0548">Nucleotidyltransferase</keyword>
<dbReference type="Proteomes" id="UP000735302">
    <property type="component" value="Unassembled WGS sequence"/>
</dbReference>
<gene>
    <name evidence="1" type="ORF">PoB_001045700</name>
</gene>
<keyword evidence="1" id="KW-0808">Transferase</keyword>
<keyword evidence="2" id="KW-1185">Reference proteome</keyword>
<dbReference type="AlphaFoldDB" id="A0AAV3YNF8"/>
<name>A0AAV3YNF8_9GAST</name>
<protein>
    <submittedName>
        <fullName evidence="1">Reverse transcriptase</fullName>
    </submittedName>
</protein>
<dbReference type="GO" id="GO:0003964">
    <property type="term" value="F:RNA-directed DNA polymerase activity"/>
    <property type="evidence" value="ECO:0007669"/>
    <property type="project" value="UniProtKB-KW"/>
</dbReference>
<dbReference type="EMBL" id="BLXT01001274">
    <property type="protein sequence ID" value="GFN83951.1"/>
    <property type="molecule type" value="Genomic_DNA"/>
</dbReference>
<keyword evidence="1" id="KW-0695">RNA-directed DNA polymerase</keyword>
<evidence type="ECO:0000313" key="2">
    <source>
        <dbReference type="Proteomes" id="UP000735302"/>
    </source>
</evidence>